<gene>
    <name evidence="5" type="primary">thiO</name>
    <name evidence="5" type="ORF">G3480_23040</name>
</gene>
<dbReference type="SUPFAM" id="SSF54373">
    <property type="entry name" value="FAD-linked reductases, C-terminal domain"/>
    <property type="match status" value="1"/>
</dbReference>
<keyword evidence="3 5" id="KW-0560">Oxidoreductase</keyword>
<comment type="caution">
    <text evidence="5">The sequence shown here is derived from an EMBL/GenBank/DDBJ whole genome shotgun (WGS) entry which is preliminary data.</text>
</comment>
<protein>
    <submittedName>
        <fullName evidence="5">Glycine oxidase ThiO</fullName>
        <ecNumber evidence="5">1.4.3.19</ecNumber>
    </submittedName>
</protein>
<evidence type="ECO:0000256" key="2">
    <source>
        <dbReference type="ARBA" id="ARBA00022977"/>
    </source>
</evidence>
<evidence type="ECO:0000313" key="5">
    <source>
        <dbReference type="EMBL" id="NEX23137.1"/>
    </source>
</evidence>
<dbReference type="Gene3D" id="3.30.9.10">
    <property type="entry name" value="D-Amino Acid Oxidase, subunit A, domain 2"/>
    <property type="match status" value="1"/>
</dbReference>
<name>A0A6P1DXT3_9GAMM</name>
<evidence type="ECO:0000313" key="6">
    <source>
        <dbReference type="Proteomes" id="UP000471640"/>
    </source>
</evidence>
<sequence length="361" mass="39640">MKEVLVIGGGIIGLLTAKELMTAGAAITLVEMGQTGRQSSWAGGGILSPLYPWQAPEAVTALSGWSQAIYPSLTTELLDTTDVDPELTQSGMLIMDTAELDLATAWSARHGQRLEVVDKSTLHQIEPELGPRPERALLFPEIRQLRTPRLSRAVRRYLEKRIKLREREEVLELIIDGNRAVGVRTPKGRIEAEQTIVCAGAWTAKLLEQLDNRPEIQPVRGQMILFYAKPGQINHITLHDSHYAIPRRDGRVLFGSTIEHAGFSKRTTAEDKEALYRNAVELFPILKRTPIEDHWAGLRPGSPNGIPYIGGYPGISGLYFNAGHYRNGLVTGPASARLVADLALGRPPTLDPGPYALTAAR</sequence>
<dbReference type="GO" id="GO:0050660">
    <property type="term" value="F:flavin adenine dinucleotide binding"/>
    <property type="evidence" value="ECO:0007669"/>
    <property type="project" value="InterPro"/>
</dbReference>
<dbReference type="SUPFAM" id="SSF51905">
    <property type="entry name" value="FAD/NAD(P)-binding domain"/>
    <property type="match status" value="1"/>
</dbReference>
<accession>A0A6P1DXT3</accession>
<evidence type="ECO:0000256" key="3">
    <source>
        <dbReference type="ARBA" id="ARBA00023002"/>
    </source>
</evidence>
<reference evidence="6" key="1">
    <citation type="journal article" date="2020" name="Microbiol. Resour. Announc.">
        <title>Draft Genome Sequences of Thiorhodococcus mannitoliphagus and Thiorhodococcus minor, Purple Sulfur Photosynthetic Bacteria in the Gammaproteobacterial Family Chromatiaceae.</title>
        <authorList>
            <person name="Aviles F.A."/>
            <person name="Meyer T.E."/>
            <person name="Kyndt J.A."/>
        </authorList>
    </citation>
    <scope>NUCLEOTIDE SEQUENCE [LARGE SCALE GENOMIC DNA]</scope>
    <source>
        <strain evidence="6">DSM 18266</strain>
    </source>
</reference>
<evidence type="ECO:0000256" key="1">
    <source>
        <dbReference type="ARBA" id="ARBA00004948"/>
    </source>
</evidence>
<organism evidence="5 6">
    <name type="scientific">Thiorhodococcus mannitoliphagus</name>
    <dbReference type="NCBI Taxonomy" id="329406"/>
    <lineage>
        <taxon>Bacteria</taxon>
        <taxon>Pseudomonadati</taxon>
        <taxon>Pseudomonadota</taxon>
        <taxon>Gammaproteobacteria</taxon>
        <taxon>Chromatiales</taxon>
        <taxon>Chromatiaceae</taxon>
        <taxon>Thiorhodococcus</taxon>
    </lineage>
</organism>
<feature type="domain" description="FAD dependent oxidoreductase" evidence="4">
    <location>
        <begin position="4"/>
        <end position="342"/>
    </location>
</feature>
<dbReference type="EMBL" id="JAAIJR010000160">
    <property type="protein sequence ID" value="NEX23137.1"/>
    <property type="molecule type" value="Genomic_DNA"/>
</dbReference>
<dbReference type="PANTHER" id="PTHR13847">
    <property type="entry name" value="SARCOSINE DEHYDROGENASE-RELATED"/>
    <property type="match status" value="1"/>
</dbReference>
<dbReference type="Gene3D" id="3.50.50.60">
    <property type="entry name" value="FAD/NAD(P)-binding domain"/>
    <property type="match status" value="1"/>
</dbReference>
<keyword evidence="2" id="KW-0784">Thiamine biosynthesis</keyword>
<dbReference type="InterPro" id="IPR012727">
    <property type="entry name" value="Gly_oxidase_ThiO"/>
</dbReference>
<dbReference type="GO" id="GO:0009229">
    <property type="term" value="P:thiamine diphosphate biosynthetic process"/>
    <property type="evidence" value="ECO:0007669"/>
    <property type="project" value="UniProtKB-UniPathway"/>
</dbReference>
<dbReference type="RefSeq" id="WP_164656470.1">
    <property type="nucleotide sequence ID" value="NZ_JAAIJR010000160.1"/>
</dbReference>
<comment type="pathway">
    <text evidence="1">Cofactor biosynthesis; thiamine diphosphate biosynthesis.</text>
</comment>
<keyword evidence="6" id="KW-1185">Reference proteome</keyword>
<dbReference type="InterPro" id="IPR036188">
    <property type="entry name" value="FAD/NAD-bd_sf"/>
</dbReference>
<dbReference type="GO" id="GO:0009228">
    <property type="term" value="P:thiamine biosynthetic process"/>
    <property type="evidence" value="ECO:0007669"/>
    <property type="project" value="UniProtKB-KW"/>
</dbReference>
<dbReference type="NCBIfam" id="TIGR02352">
    <property type="entry name" value="thiamin_ThiO"/>
    <property type="match status" value="1"/>
</dbReference>
<dbReference type="Pfam" id="PF01266">
    <property type="entry name" value="DAO"/>
    <property type="match status" value="1"/>
</dbReference>
<evidence type="ECO:0000259" key="4">
    <source>
        <dbReference type="Pfam" id="PF01266"/>
    </source>
</evidence>
<reference evidence="5 6" key="2">
    <citation type="submission" date="2020-02" db="EMBL/GenBank/DDBJ databases">
        <title>Genome sequences of Thiorhodococcus mannitoliphagus and Thiorhodococcus minor, purple sulfur photosynthetic bacteria in the gammaproteobacterial family, Chromatiaceae.</title>
        <authorList>
            <person name="Aviles F.A."/>
            <person name="Meyer T.E."/>
            <person name="Kyndt J.A."/>
        </authorList>
    </citation>
    <scope>NUCLEOTIDE SEQUENCE [LARGE SCALE GENOMIC DNA]</scope>
    <source>
        <strain evidence="5 6">DSM 18266</strain>
    </source>
</reference>
<dbReference type="UniPathway" id="UPA00060"/>
<dbReference type="GO" id="GO:0005737">
    <property type="term" value="C:cytoplasm"/>
    <property type="evidence" value="ECO:0007669"/>
    <property type="project" value="TreeGrafter"/>
</dbReference>
<dbReference type="AlphaFoldDB" id="A0A6P1DXT3"/>
<proteinExistence type="predicted"/>
<dbReference type="InterPro" id="IPR006076">
    <property type="entry name" value="FAD-dep_OxRdtase"/>
</dbReference>
<dbReference type="GO" id="GO:0043799">
    <property type="term" value="F:glycine oxidase activity"/>
    <property type="evidence" value="ECO:0007669"/>
    <property type="project" value="UniProtKB-EC"/>
</dbReference>
<dbReference type="PANTHER" id="PTHR13847:SF289">
    <property type="entry name" value="GLYCINE OXIDASE"/>
    <property type="match status" value="1"/>
</dbReference>
<dbReference type="EC" id="1.4.3.19" evidence="5"/>
<dbReference type="Proteomes" id="UP000471640">
    <property type="component" value="Unassembled WGS sequence"/>
</dbReference>